<keyword evidence="1" id="KW-0472">Membrane</keyword>
<proteinExistence type="predicted"/>
<organism evidence="3 4">
    <name type="scientific">Paenibacillus harenae</name>
    <dbReference type="NCBI Taxonomy" id="306543"/>
    <lineage>
        <taxon>Bacteria</taxon>
        <taxon>Bacillati</taxon>
        <taxon>Bacillota</taxon>
        <taxon>Bacilli</taxon>
        <taxon>Bacillales</taxon>
        <taxon>Paenibacillaceae</taxon>
        <taxon>Paenibacillus</taxon>
    </lineage>
</organism>
<dbReference type="PANTHER" id="PTHR22946:SF0">
    <property type="entry name" value="DIENELACTONE HYDROLASE DOMAIN-CONTAINING PROTEIN"/>
    <property type="match status" value="1"/>
</dbReference>
<accession>A0ABT9TXC0</accession>
<reference evidence="3 4" key="1">
    <citation type="submission" date="2023-07" db="EMBL/GenBank/DDBJ databases">
        <title>Sorghum-associated microbial communities from plants grown in Nebraska, USA.</title>
        <authorList>
            <person name="Schachtman D."/>
        </authorList>
    </citation>
    <scope>NUCLEOTIDE SEQUENCE [LARGE SCALE GENOMIC DNA]</scope>
    <source>
        <strain evidence="3 4">CC482</strain>
    </source>
</reference>
<protein>
    <submittedName>
        <fullName evidence="3">Pimeloyl-ACP methyl ester carboxylesterase</fullName>
    </submittedName>
</protein>
<comment type="caution">
    <text evidence="3">The sequence shown here is derived from an EMBL/GenBank/DDBJ whole genome shotgun (WGS) entry which is preliminary data.</text>
</comment>
<keyword evidence="4" id="KW-1185">Reference proteome</keyword>
<keyword evidence="1" id="KW-1133">Transmembrane helix</keyword>
<sequence>MGIVYILVIAVILVLAAILIWNIGAKSQQPRKLPNAEKPDVTTDWQSLSFTSGGSSIEGWLLQPVSTIGEKREGEKPVVIVAHGWGSNRTRVLRYARPLYEAGYAVFMYDARSHGDSEPIKAPSALMFRDDMLAAIAAAKNMPGLDAKRIAVLGHSLGGFGALLAVDHGAEVSAIVTDSMPVQFDTMLKAELRRKKMPIFPLAYLIPSIWLIRAGISRRQYREADIKAILQKHAGSRAAGKVPVLMVHSDGDHFIGSEDLKQLRSDLPEETMKTLFVQSSGHSASEQDPAFWSAVLPFLNANMK</sequence>
<feature type="transmembrane region" description="Helical" evidence="1">
    <location>
        <begin position="6"/>
        <end position="24"/>
    </location>
</feature>
<evidence type="ECO:0000259" key="2">
    <source>
        <dbReference type="Pfam" id="PF12146"/>
    </source>
</evidence>
<dbReference type="InterPro" id="IPR022742">
    <property type="entry name" value="Hydrolase_4"/>
</dbReference>
<dbReference type="Proteomes" id="UP001229346">
    <property type="component" value="Unassembled WGS sequence"/>
</dbReference>
<evidence type="ECO:0000313" key="4">
    <source>
        <dbReference type="Proteomes" id="UP001229346"/>
    </source>
</evidence>
<keyword evidence="1" id="KW-0812">Transmembrane</keyword>
<feature type="domain" description="Serine aminopeptidase S33" evidence="2">
    <location>
        <begin position="76"/>
        <end position="179"/>
    </location>
</feature>
<evidence type="ECO:0000256" key="1">
    <source>
        <dbReference type="SAM" id="Phobius"/>
    </source>
</evidence>
<gene>
    <name evidence="3" type="ORF">J2T15_001453</name>
</gene>
<dbReference type="PANTHER" id="PTHR22946">
    <property type="entry name" value="DIENELACTONE HYDROLASE DOMAIN-CONTAINING PROTEIN-RELATED"/>
    <property type="match status" value="1"/>
</dbReference>
<dbReference type="EMBL" id="JAUSSU010000003">
    <property type="protein sequence ID" value="MDQ0112018.1"/>
    <property type="molecule type" value="Genomic_DNA"/>
</dbReference>
<dbReference type="SUPFAM" id="SSF53474">
    <property type="entry name" value="alpha/beta-Hydrolases"/>
    <property type="match status" value="1"/>
</dbReference>
<dbReference type="Gene3D" id="3.40.50.1820">
    <property type="entry name" value="alpha/beta hydrolase"/>
    <property type="match status" value="1"/>
</dbReference>
<dbReference type="Pfam" id="PF12146">
    <property type="entry name" value="Hydrolase_4"/>
    <property type="match status" value="1"/>
</dbReference>
<dbReference type="RefSeq" id="WP_307202509.1">
    <property type="nucleotide sequence ID" value="NZ_JAUSSU010000003.1"/>
</dbReference>
<dbReference type="InterPro" id="IPR050261">
    <property type="entry name" value="FrsA_esterase"/>
</dbReference>
<name>A0ABT9TXC0_PAEHA</name>
<dbReference type="InterPro" id="IPR029058">
    <property type="entry name" value="AB_hydrolase_fold"/>
</dbReference>
<evidence type="ECO:0000313" key="3">
    <source>
        <dbReference type="EMBL" id="MDQ0112018.1"/>
    </source>
</evidence>